<dbReference type="AlphaFoldDB" id="F2U091"/>
<dbReference type="InParanoid" id="F2U091"/>
<name>F2U091_SALR5</name>
<dbReference type="SMART" id="SM00176">
    <property type="entry name" value="RAN"/>
    <property type="match status" value="1"/>
</dbReference>
<dbReference type="EMBL" id="GL832958">
    <property type="protein sequence ID" value="EGD80819.1"/>
    <property type="molecule type" value="Genomic_DNA"/>
</dbReference>
<organism evidence="4">
    <name type="scientific">Salpingoeca rosetta (strain ATCC 50818 / BSB-021)</name>
    <dbReference type="NCBI Taxonomy" id="946362"/>
    <lineage>
        <taxon>Eukaryota</taxon>
        <taxon>Choanoflagellata</taxon>
        <taxon>Craspedida</taxon>
        <taxon>Salpingoecidae</taxon>
        <taxon>Salpingoeca</taxon>
    </lineage>
</organism>
<dbReference type="PRINTS" id="PR00449">
    <property type="entry name" value="RASTRNSFRMNG"/>
</dbReference>
<evidence type="ECO:0008006" key="5">
    <source>
        <dbReference type="Google" id="ProtNLM"/>
    </source>
</evidence>
<proteinExistence type="predicted"/>
<keyword evidence="4" id="KW-1185">Reference proteome</keyword>
<evidence type="ECO:0000256" key="1">
    <source>
        <dbReference type="ARBA" id="ARBA00022741"/>
    </source>
</evidence>
<evidence type="ECO:0000313" key="4">
    <source>
        <dbReference type="Proteomes" id="UP000007799"/>
    </source>
</evidence>
<dbReference type="OMA" id="NISSCMI"/>
<dbReference type="GO" id="GO:0005525">
    <property type="term" value="F:GTP binding"/>
    <property type="evidence" value="ECO:0007669"/>
    <property type="project" value="InterPro"/>
</dbReference>
<reference evidence="3" key="1">
    <citation type="submission" date="2009-08" db="EMBL/GenBank/DDBJ databases">
        <title>Annotation of Salpingoeca rosetta.</title>
        <authorList>
            <consortium name="The Broad Institute Genome Sequencing Platform"/>
            <person name="Russ C."/>
            <person name="Cuomo C."/>
            <person name="Burger G."/>
            <person name="Gray M.W."/>
            <person name="Holland P.W.H."/>
            <person name="King N."/>
            <person name="Lang F.B.F."/>
            <person name="Roger A.J."/>
            <person name="Ruiz-Trillo I."/>
            <person name="Young S.K."/>
            <person name="Zeng Q."/>
            <person name="Gargeya S."/>
            <person name="Alvarado L."/>
            <person name="Berlin A."/>
            <person name="Chapman S.B."/>
            <person name="Chen Z."/>
            <person name="Freedman E."/>
            <person name="Gellesch M."/>
            <person name="Goldberg J."/>
            <person name="Griggs A."/>
            <person name="Gujja S."/>
            <person name="Heilman E."/>
            <person name="Heiman D."/>
            <person name="Howarth C."/>
            <person name="Mehta T."/>
            <person name="Neiman D."/>
            <person name="Pearson M."/>
            <person name="Roberts A."/>
            <person name="Saif S."/>
            <person name="Shea T."/>
            <person name="Shenoy N."/>
            <person name="Sisk P."/>
            <person name="Stolte C."/>
            <person name="Sykes S."/>
            <person name="White J."/>
            <person name="Yandava C."/>
            <person name="Haas B."/>
            <person name="Nusbaum C."/>
            <person name="Birren B."/>
        </authorList>
    </citation>
    <scope>NUCLEOTIDE SEQUENCE [LARGE SCALE GENOMIC DNA]</scope>
    <source>
        <strain evidence="3">ATCC 50818</strain>
    </source>
</reference>
<protein>
    <recommendedName>
        <fullName evidence="5">Small GTP-binding protein</fullName>
    </recommendedName>
</protein>
<feature type="compositionally biased region" description="Polar residues" evidence="2">
    <location>
        <begin position="173"/>
        <end position="187"/>
    </location>
</feature>
<dbReference type="Proteomes" id="UP000007799">
    <property type="component" value="Unassembled WGS sequence"/>
</dbReference>
<dbReference type="SMART" id="SM00175">
    <property type="entry name" value="RAB"/>
    <property type="match status" value="1"/>
</dbReference>
<dbReference type="Gene3D" id="3.40.50.300">
    <property type="entry name" value="P-loop containing nucleotide triphosphate hydrolases"/>
    <property type="match status" value="1"/>
</dbReference>
<gene>
    <name evidence="3" type="ORF">PTSG_01405</name>
</gene>
<dbReference type="InterPro" id="IPR027417">
    <property type="entry name" value="P-loop_NTPase"/>
</dbReference>
<dbReference type="RefSeq" id="XP_004997380.1">
    <property type="nucleotide sequence ID" value="XM_004997323.1"/>
</dbReference>
<dbReference type="OrthoDB" id="63533at2759"/>
<dbReference type="InterPro" id="IPR001806">
    <property type="entry name" value="Small_GTPase"/>
</dbReference>
<evidence type="ECO:0000256" key="2">
    <source>
        <dbReference type="SAM" id="MobiDB-lite"/>
    </source>
</evidence>
<sequence length="195" mass="21486">MDSIEAKVVLVGSQDVGKTSLVVRYVNNDFSEKVSSTVGASFFKHKINAGKHTIKLQIWDTAGEERFHSMLPMYYRGASAALLVYDVTNPKSLDDALDWINELRDNCSEHLILCLVANKMDLVEEGCDAIEEGRRLAQENDALFHQTSAKTGSGISETFVDIAKELIGLTGEETPSPNQGTVNVNETTEQKKQCC</sequence>
<keyword evidence="1" id="KW-0547">Nucleotide-binding</keyword>
<dbReference type="GeneID" id="16077977"/>
<dbReference type="eggNOG" id="KOG0092">
    <property type="taxonomic scope" value="Eukaryota"/>
</dbReference>
<dbReference type="FunFam" id="3.40.50.300:FF:000808">
    <property type="entry name" value="Small GTP-binding protein, putative"/>
    <property type="match status" value="1"/>
</dbReference>
<dbReference type="GO" id="GO:0003924">
    <property type="term" value="F:GTPase activity"/>
    <property type="evidence" value="ECO:0007669"/>
    <property type="project" value="InterPro"/>
</dbReference>
<dbReference type="SUPFAM" id="SSF52540">
    <property type="entry name" value="P-loop containing nucleoside triphosphate hydrolases"/>
    <property type="match status" value="1"/>
</dbReference>
<dbReference type="SMART" id="SM00173">
    <property type="entry name" value="RAS"/>
    <property type="match status" value="1"/>
</dbReference>
<accession>F2U091</accession>
<dbReference type="PROSITE" id="PS51420">
    <property type="entry name" value="RHO"/>
    <property type="match status" value="1"/>
</dbReference>
<evidence type="ECO:0000313" key="3">
    <source>
        <dbReference type="EMBL" id="EGD80819.1"/>
    </source>
</evidence>
<dbReference type="PROSITE" id="PS51419">
    <property type="entry name" value="RAB"/>
    <property type="match status" value="1"/>
</dbReference>
<dbReference type="SMART" id="SM00174">
    <property type="entry name" value="RHO"/>
    <property type="match status" value="1"/>
</dbReference>
<dbReference type="PROSITE" id="PS51421">
    <property type="entry name" value="RAS"/>
    <property type="match status" value="1"/>
</dbReference>
<dbReference type="InterPro" id="IPR005225">
    <property type="entry name" value="Small_GTP-bd"/>
</dbReference>
<dbReference type="Pfam" id="PF00071">
    <property type="entry name" value="Ras"/>
    <property type="match status" value="1"/>
</dbReference>
<dbReference type="STRING" id="946362.F2U091"/>
<dbReference type="NCBIfam" id="TIGR00231">
    <property type="entry name" value="small_GTP"/>
    <property type="match status" value="1"/>
</dbReference>
<feature type="region of interest" description="Disordered" evidence="2">
    <location>
        <begin position="171"/>
        <end position="195"/>
    </location>
</feature>
<dbReference type="KEGG" id="sre:PTSG_01405"/>
<dbReference type="PANTHER" id="PTHR47978">
    <property type="match status" value="1"/>
</dbReference>